<feature type="coiled-coil region" evidence="8">
    <location>
        <begin position="320"/>
        <end position="377"/>
    </location>
</feature>
<evidence type="ECO:0000313" key="10">
    <source>
        <dbReference type="Proteomes" id="UP000651271"/>
    </source>
</evidence>
<dbReference type="Proteomes" id="UP000651271">
    <property type="component" value="Unassembled WGS sequence"/>
</dbReference>
<evidence type="ECO:0000256" key="3">
    <source>
        <dbReference type="ARBA" id="ARBA00022448"/>
    </source>
</evidence>
<keyword evidence="7" id="KW-0998">Cell outer membrane</keyword>
<comment type="caution">
    <text evidence="9">The sequence shown here is derived from an EMBL/GenBank/DDBJ whole genome shotgun (WGS) entry which is preliminary data.</text>
</comment>
<dbReference type="InterPro" id="IPR003423">
    <property type="entry name" value="OMP_efflux"/>
</dbReference>
<dbReference type="Gene3D" id="1.20.1600.10">
    <property type="entry name" value="Outer membrane efflux proteins (OEP)"/>
    <property type="match status" value="1"/>
</dbReference>
<accession>A0ABR7YHK2</accession>
<evidence type="ECO:0000256" key="5">
    <source>
        <dbReference type="ARBA" id="ARBA00022692"/>
    </source>
</evidence>
<evidence type="ECO:0000256" key="2">
    <source>
        <dbReference type="ARBA" id="ARBA00007613"/>
    </source>
</evidence>
<keyword evidence="10" id="KW-1185">Reference proteome</keyword>
<keyword evidence="5" id="KW-0812">Transmembrane</keyword>
<gene>
    <name evidence="9" type="ORF">H8B04_14690</name>
</gene>
<evidence type="ECO:0000256" key="7">
    <source>
        <dbReference type="ARBA" id="ARBA00023237"/>
    </source>
</evidence>
<dbReference type="Pfam" id="PF02321">
    <property type="entry name" value="OEP"/>
    <property type="match status" value="2"/>
</dbReference>
<protein>
    <submittedName>
        <fullName evidence="9">TolC family protein</fullName>
    </submittedName>
</protein>
<name>A0ABR7YHK2_9SPHI</name>
<dbReference type="PANTHER" id="PTHR30026:SF20">
    <property type="entry name" value="OUTER MEMBRANE PROTEIN TOLC"/>
    <property type="match status" value="1"/>
</dbReference>
<evidence type="ECO:0000256" key="1">
    <source>
        <dbReference type="ARBA" id="ARBA00004442"/>
    </source>
</evidence>
<dbReference type="PANTHER" id="PTHR30026">
    <property type="entry name" value="OUTER MEMBRANE PROTEIN TOLC"/>
    <property type="match status" value="1"/>
</dbReference>
<keyword evidence="6" id="KW-0472">Membrane</keyword>
<evidence type="ECO:0000256" key="8">
    <source>
        <dbReference type="SAM" id="Coils"/>
    </source>
</evidence>
<keyword evidence="3" id="KW-0813">Transport</keyword>
<evidence type="ECO:0000256" key="4">
    <source>
        <dbReference type="ARBA" id="ARBA00022452"/>
    </source>
</evidence>
<evidence type="ECO:0000313" key="9">
    <source>
        <dbReference type="EMBL" id="MBD1430788.1"/>
    </source>
</evidence>
<sequence>MILLGSRTFAQSTLNFEHMKLQDAIDVALQQNIKLKVQSLQIGISKLKAEDIKNEKLPDIEFVSAFQVLDNLRQYENGILHPSTSYETPRVKYNFTLEASIPIYTGGKLKFEDEKAELETEIQALKTQKEIREVKMQVITAYLQGLHLKEQQKLIHDKMCEDTLVIAQSEKLRKNGLVTNNDVLRTKLLLSNHQMAYSDLDKDLAILEHQIKTLLSLPEESEFHINTDDLITETNKIFVLEDLIATANENSEVLKMLEKDVELKELDKKITKSNVLPKVSAGGEYGYNYPNFMFFPPVEHLYRFGAIGVNLKMPLSNFYKNKVKMKMANEQIKIAQLEVEEKEENIRHDVFAAQKKLEEANKKIVIANQAIEQAKENYRIVRLKYSNQLSLITELIDADNAYLEAQTHLISLQINKQLKYYQLQYVLGNI</sequence>
<keyword evidence="4" id="KW-1134">Transmembrane beta strand</keyword>
<keyword evidence="8" id="KW-0175">Coiled coil</keyword>
<reference evidence="9 10" key="1">
    <citation type="submission" date="2020-08" db="EMBL/GenBank/DDBJ databases">
        <title>Sphingobacterium sp. DN04309 isolated from aquaculture water.</title>
        <authorList>
            <person name="Zhang M."/>
        </authorList>
    </citation>
    <scope>NUCLEOTIDE SEQUENCE [LARGE SCALE GENOMIC DNA]</scope>
    <source>
        <strain evidence="9 10">DN04309</strain>
    </source>
</reference>
<organism evidence="9 10">
    <name type="scientific">Sphingobacterium litopenaei</name>
    <dbReference type="NCBI Taxonomy" id="2763500"/>
    <lineage>
        <taxon>Bacteria</taxon>
        <taxon>Pseudomonadati</taxon>
        <taxon>Bacteroidota</taxon>
        <taxon>Sphingobacteriia</taxon>
        <taxon>Sphingobacteriales</taxon>
        <taxon>Sphingobacteriaceae</taxon>
        <taxon>Sphingobacterium</taxon>
    </lineage>
</organism>
<proteinExistence type="inferred from homology"/>
<comment type="similarity">
    <text evidence="2">Belongs to the outer membrane factor (OMF) (TC 1.B.17) family.</text>
</comment>
<dbReference type="EMBL" id="JACOIJ010000038">
    <property type="protein sequence ID" value="MBD1430788.1"/>
    <property type="molecule type" value="Genomic_DNA"/>
</dbReference>
<comment type="subcellular location">
    <subcellularLocation>
        <location evidence="1">Cell outer membrane</location>
    </subcellularLocation>
</comment>
<dbReference type="SUPFAM" id="SSF56954">
    <property type="entry name" value="Outer membrane efflux proteins (OEP)"/>
    <property type="match status" value="1"/>
</dbReference>
<dbReference type="InterPro" id="IPR051906">
    <property type="entry name" value="TolC-like"/>
</dbReference>
<feature type="coiled-coil region" evidence="8">
    <location>
        <begin position="108"/>
        <end position="135"/>
    </location>
</feature>
<evidence type="ECO:0000256" key="6">
    <source>
        <dbReference type="ARBA" id="ARBA00023136"/>
    </source>
</evidence>